<dbReference type="Proteomes" id="UP000278149">
    <property type="component" value="Unassembled WGS sequence"/>
</dbReference>
<evidence type="ECO:0000259" key="6">
    <source>
        <dbReference type="PROSITE" id="PS51151"/>
    </source>
</evidence>
<gene>
    <name evidence="4 7" type="primary">nac</name>
    <name evidence="7" type="ORF">D9Q81_04615</name>
</gene>
<dbReference type="InterPro" id="IPR005231">
    <property type="entry name" value="NAC_arc"/>
</dbReference>
<evidence type="ECO:0000256" key="5">
    <source>
        <dbReference type="NCBIfam" id="TIGR00264"/>
    </source>
</evidence>
<evidence type="ECO:0000313" key="8">
    <source>
        <dbReference type="Proteomes" id="UP000278149"/>
    </source>
</evidence>
<evidence type="ECO:0000256" key="4">
    <source>
        <dbReference type="HAMAP-Rule" id="MF_00814"/>
    </source>
</evidence>
<dbReference type="SMART" id="SM01407">
    <property type="entry name" value="NAC"/>
    <property type="match status" value="1"/>
</dbReference>
<evidence type="ECO:0000313" key="7">
    <source>
        <dbReference type="EMBL" id="RSN69080.1"/>
    </source>
</evidence>
<dbReference type="NCBIfam" id="TIGR00264">
    <property type="entry name" value="archaeal-type nascent polypeptide-associated complex protein"/>
    <property type="match status" value="1"/>
</dbReference>
<dbReference type="RefSeq" id="WP_012310258.1">
    <property type="nucleotide sequence ID" value="NZ_RCOR01000022.1"/>
</dbReference>
<keyword evidence="3 4" id="KW-0653">Protein transport</keyword>
<dbReference type="Pfam" id="PF19026">
    <property type="entry name" value="UBA_HYPK"/>
    <property type="match status" value="1"/>
</dbReference>
<dbReference type="Pfam" id="PF01849">
    <property type="entry name" value="NAC"/>
    <property type="match status" value="1"/>
</dbReference>
<organism evidence="7 8">
    <name type="scientific">Candidatus Korarchaeum cryptofilum</name>
    <dbReference type="NCBI Taxonomy" id="498846"/>
    <lineage>
        <taxon>Archaea</taxon>
        <taxon>Thermoproteota</taxon>
        <taxon>Candidatus Korarchaeia</taxon>
        <taxon>Candidatus Korarchaeales</taxon>
        <taxon>Candidatus Korarchaeaceae</taxon>
        <taxon>Candidatus Korarchaeum</taxon>
    </lineage>
</organism>
<dbReference type="Gene3D" id="1.10.8.10">
    <property type="entry name" value="DNA helicase RuvA subunit, C-terminal domain"/>
    <property type="match status" value="1"/>
</dbReference>
<comment type="subunit">
    <text evidence="4">Homodimer. Interacts with the ribosome. Binds ribosomal RNA.</text>
</comment>
<evidence type="ECO:0000256" key="2">
    <source>
        <dbReference type="ARBA" id="ARBA00022884"/>
    </source>
</evidence>
<dbReference type="AlphaFoldDB" id="A0A429G5H8"/>
<dbReference type="Gene3D" id="2.20.70.30">
    <property type="entry name" value="Nascent polypeptide-associated complex domain"/>
    <property type="match status" value="1"/>
</dbReference>
<dbReference type="PROSITE" id="PS51151">
    <property type="entry name" value="NAC_AB"/>
    <property type="match status" value="1"/>
</dbReference>
<dbReference type="GeneID" id="6094892"/>
<keyword evidence="2 4" id="KW-0694">RNA-binding</keyword>
<dbReference type="InterPro" id="IPR038187">
    <property type="entry name" value="NAC_A/B_dom_sf"/>
</dbReference>
<name>A0A429G5H8_9CREN</name>
<dbReference type="InterPro" id="IPR009060">
    <property type="entry name" value="UBA-like_sf"/>
</dbReference>
<comment type="function">
    <text evidence="4">Contacts the emerging nascent chain on the ribosome.</text>
</comment>
<dbReference type="EMBL" id="RCOR01000022">
    <property type="protein sequence ID" value="RSN69080.1"/>
    <property type="molecule type" value="Genomic_DNA"/>
</dbReference>
<comment type="similarity">
    <text evidence="4">Belongs to the NAC-alpha family.</text>
</comment>
<dbReference type="InterPro" id="IPR002715">
    <property type="entry name" value="Nas_poly-pep-assoc_cplx_dom"/>
</dbReference>
<proteinExistence type="inferred from homology"/>
<reference evidence="7 8" key="1">
    <citation type="submission" date="2018-10" db="EMBL/GenBank/DDBJ databases">
        <title>Co-occurring genomic capacity for anaerobic methane metabolism and dissimilatory sulfite reduction discovered in the Korarchaeota.</title>
        <authorList>
            <person name="Mckay L.J."/>
            <person name="Dlakic M."/>
            <person name="Fields M.W."/>
            <person name="Delmont T.O."/>
            <person name="Eren A.M."/>
            <person name="Jay Z.J."/>
            <person name="Klingelsmith K.B."/>
            <person name="Rusch D.B."/>
            <person name="Inskeep W.P."/>
        </authorList>
    </citation>
    <scope>NUCLEOTIDE SEQUENCE [LARGE SCALE GENOMIC DNA]</scope>
    <source>
        <strain evidence="7 8">WS</strain>
    </source>
</reference>
<keyword evidence="1 4" id="KW-0813">Transport</keyword>
<dbReference type="GO" id="GO:0003723">
    <property type="term" value="F:RNA binding"/>
    <property type="evidence" value="ECO:0007669"/>
    <property type="project" value="UniProtKB-UniRule"/>
</dbReference>
<dbReference type="OMA" id="PRKMKQM"/>
<dbReference type="GO" id="GO:0015031">
    <property type="term" value="P:protein transport"/>
    <property type="evidence" value="ECO:0007669"/>
    <property type="project" value="UniProtKB-UniRule"/>
</dbReference>
<evidence type="ECO:0000256" key="3">
    <source>
        <dbReference type="ARBA" id="ARBA00022927"/>
    </source>
</evidence>
<feature type="domain" description="NAC-A/B" evidence="6">
    <location>
        <begin position="3"/>
        <end position="78"/>
    </location>
</feature>
<protein>
    <recommendedName>
        <fullName evidence="4 5">Nascent polypeptide-associated complex protein</fullName>
    </recommendedName>
</protein>
<dbReference type="SUPFAM" id="SSF46934">
    <property type="entry name" value="UBA-like"/>
    <property type="match status" value="1"/>
</dbReference>
<accession>A0A429G5H8</accession>
<sequence>MKRIKPKDLDRMMKSMGIQVQGIDATEVVIKLSSGESIVVRDPQVSLMRVGGEEIYQIIGRSERLSGEGESYSPSEEDVMLVAAQAGVDPDRARRALIETRGDLAEAIIRLKEGSI</sequence>
<comment type="caution">
    <text evidence="7">The sequence shown here is derived from an EMBL/GenBank/DDBJ whole genome shotgun (WGS) entry which is preliminary data.</text>
</comment>
<evidence type="ECO:0000256" key="1">
    <source>
        <dbReference type="ARBA" id="ARBA00022448"/>
    </source>
</evidence>
<dbReference type="InterPro" id="IPR044034">
    <property type="entry name" value="NAC-like_UBA"/>
</dbReference>
<dbReference type="CDD" id="cd14359">
    <property type="entry name" value="UBA_AeNAC"/>
    <property type="match status" value="1"/>
</dbReference>
<dbReference type="HAMAP" id="MF_00814">
    <property type="entry name" value="NAC_arch"/>
    <property type="match status" value="1"/>
</dbReference>